<keyword evidence="4" id="KW-0630">Potassium</keyword>
<evidence type="ECO:0000259" key="8">
    <source>
        <dbReference type="PROSITE" id="PS51202"/>
    </source>
</evidence>
<dbReference type="GO" id="GO:0015079">
    <property type="term" value="F:potassium ion transmembrane transporter activity"/>
    <property type="evidence" value="ECO:0007669"/>
    <property type="project" value="InterPro"/>
</dbReference>
<dbReference type="NCBIfam" id="NF007030">
    <property type="entry name" value="PRK09496.1-1"/>
    <property type="match status" value="1"/>
</dbReference>
<dbReference type="InterPro" id="IPR036721">
    <property type="entry name" value="RCK_C_sf"/>
</dbReference>
<dbReference type="InterPro" id="IPR006037">
    <property type="entry name" value="RCK_C"/>
</dbReference>
<dbReference type="PRINTS" id="PR00335">
    <property type="entry name" value="KUPTAKETRKA"/>
</dbReference>
<feature type="domain" description="RCK C-terminal" evidence="8">
    <location>
        <begin position="372"/>
        <end position="453"/>
    </location>
</feature>
<dbReference type="Pfam" id="PF02080">
    <property type="entry name" value="TrkA_C"/>
    <property type="match status" value="1"/>
</dbReference>
<dbReference type="PROSITE" id="PS51202">
    <property type="entry name" value="RCK_C"/>
    <property type="match status" value="2"/>
</dbReference>
<dbReference type="SUPFAM" id="SSF51735">
    <property type="entry name" value="NAD(P)-binding Rossmann-fold domains"/>
    <property type="match status" value="2"/>
</dbReference>
<dbReference type="STRING" id="1318743.PU02_1115"/>
<accession>A0A0M4M6S2</accession>
<dbReference type="NCBIfam" id="NF007032">
    <property type="entry name" value="PRK09496.1-4"/>
    <property type="match status" value="1"/>
</dbReference>
<evidence type="ECO:0000313" key="10">
    <source>
        <dbReference type="Proteomes" id="UP000057213"/>
    </source>
</evidence>
<dbReference type="PROSITE" id="PS51201">
    <property type="entry name" value="RCK_N"/>
    <property type="match status" value="2"/>
</dbReference>
<gene>
    <name evidence="9" type="ORF">PU02_1115</name>
</gene>
<keyword evidence="5" id="KW-0520">NAD</keyword>
<dbReference type="InterPro" id="IPR003148">
    <property type="entry name" value="RCK_N"/>
</dbReference>
<dbReference type="AlphaFoldDB" id="A0A0M4M6S2"/>
<dbReference type="Gene3D" id="3.30.70.1450">
    <property type="entry name" value="Regulator of K+ conductance, C-terminal domain"/>
    <property type="match status" value="2"/>
</dbReference>
<feature type="domain" description="RCK C-terminal" evidence="8">
    <location>
        <begin position="144"/>
        <end position="228"/>
    </location>
</feature>
<dbReference type="InterPro" id="IPR006036">
    <property type="entry name" value="K_uptake_TrkA"/>
</dbReference>
<evidence type="ECO:0000256" key="1">
    <source>
        <dbReference type="ARBA" id="ARBA00017378"/>
    </source>
</evidence>
<keyword evidence="3" id="KW-0633">Potassium transport</keyword>
<dbReference type="GO" id="GO:0005886">
    <property type="term" value="C:plasma membrane"/>
    <property type="evidence" value="ECO:0007669"/>
    <property type="project" value="InterPro"/>
</dbReference>
<dbReference type="NCBIfam" id="NF007031">
    <property type="entry name" value="PRK09496.1-2"/>
    <property type="match status" value="1"/>
</dbReference>
<dbReference type="InterPro" id="IPR050721">
    <property type="entry name" value="Trk_Ktr_HKT_K-transport"/>
</dbReference>
<dbReference type="InterPro" id="IPR036291">
    <property type="entry name" value="NAD(P)-bd_dom_sf"/>
</dbReference>
<evidence type="ECO:0000313" key="9">
    <source>
        <dbReference type="EMBL" id="ALE03929.1"/>
    </source>
</evidence>
<dbReference type="RefSeq" id="WP_053944404.1">
    <property type="nucleotide sequence ID" value="NZ_CP010401.1"/>
</dbReference>
<dbReference type="Proteomes" id="UP000057213">
    <property type="component" value="Chromosome"/>
</dbReference>
<organism evidence="9 10">
    <name type="scientific">Bartonella ancashensis</name>
    <dbReference type="NCBI Taxonomy" id="1318743"/>
    <lineage>
        <taxon>Bacteria</taxon>
        <taxon>Pseudomonadati</taxon>
        <taxon>Pseudomonadota</taxon>
        <taxon>Alphaproteobacteria</taxon>
        <taxon>Hyphomicrobiales</taxon>
        <taxon>Bartonellaceae</taxon>
        <taxon>Bartonella</taxon>
    </lineage>
</organism>
<evidence type="ECO:0000256" key="2">
    <source>
        <dbReference type="ARBA" id="ARBA00022448"/>
    </source>
</evidence>
<reference evidence="9 10" key="1">
    <citation type="journal article" date="2015" name="Genome Announc.">
        <title>Complete Genome Sequence of Bartonella ancashensis Strain 20.00, Isolated from the Blood of a Patient with Verruga Peruana.</title>
        <authorList>
            <person name="Hang J."/>
            <person name="Mullins K.E."/>
            <person name="Clifford R.J."/>
            <person name="Onmus-Leone F."/>
            <person name="Yang Y."/>
            <person name="Jiang J."/>
            <person name="Leguia M."/>
            <person name="Kasper M.R."/>
            <person name="Maguina C."/>
            <person name="Lesho E.P."/>
            <person name="Jarman R.G."/>
            <person name="Richards A.L."/>
            <person name="Blazes D."/>
        </authorList>
    </citation>
    <scope>NUCLEOTIDE SEQUENCE [LARGE SCALE GENOMIC DNA]</scope>
    <source>
        <strain evidence="9 10">20.00</strain>
    </source>
</reference>
<feature type="domain" description="RCK N-terminal" evidence="7">
    <location>
        <begin position="1"/>
        <end position="124"/>
    </location>
</feature>
<evidence type="ECO:0000259" key="7">
    <source>
        <dbReference type="PROSITE" id="PS51201"/>
    </source>
</evidence>
<dbReference type="PANTHER" id="PTHR43833">
    <property type="entry name" value="POTASSIUM CHANNEL PROTEIN 2-RELATED-RELATED"/>
    <property type="match status" value="1"/>
</dbReference>
<evidence type="ECO:0000256" key="4">
    <source>
        <dbReference type="ARBA" id="ARBA00022958"/>
    </source>
</evidence>
<dbReference type="Pfam" id="PF02254">
    <property type="entry name" value="TrkA_N"/>
    <property type="match status" value="2"/>
</dbReference>
<dbReference type="PANTHER" id="PTHR43833:SF5">
    <property type="entry name" value="TRK SYSTEM POTASSIUM UPTAKE PROTEIN TRKA"/>
    <property type="match status" value="1"/>
</dbReference>
<dbReference type="OrthoDB" id="9775180at2"/>
<protein>
    <recommendedName>
        <fullName evidence="1">Trk system potassium uptake protein TrkA</fullName>
    </recommendedName>
</protein>
<dbReference type="PATRIC" id="fig|1318743.3.peg.1132"/>
<dbReference type="Gene3D" id="3.40.50.720">
    <property type="entry name" value="NAD(P)-binding Rossmann-like Domain"/>
    <property type="match status" value="2"/>
</dbReference>
<proteinExistence type="predicted"/>
<sequence length="458" mass="50667">MRIIICGAGQVGYGMAERLCAENHDITVIDIEEKLVERIRDLLDVRSFVGHASHPEVLLAAGADKADMFIAATLFDEVNMVACQVAHSLFNIPTKIARIRSQSYLEPSYKTLFARENIPIDVVISPEIEVGEMVLRRIVLPEAVNVLHFCDDNVVALALECMEDCPVINTPLRRLTELFPNLQTTVTAIKRGSELLIAHSDTQLCVGDVTYLVSSRDQVRRALGLFGHKEQKAHRMIIAGGGHIGLYVAQSIEKRLHKLKLKIIEACKERALIIADQLEKTTVLCGNVLDPLILQEAGIDQADLIITLTNQDQVNLLSAIIAKRLGCKANMVLINNAAYQEIGRAVGVDAHFNPLSATISKILQQVRRGRIRAVHSVFNGAAEIIEAEVMKTSALVGKLLLDLNLPDGLRIGAIYRNKTMVQLLSDTRILPGDRVVIFALSESVRHVEQLFRVSLEYF</sequence>
<evidence type="ECO:0000256" key="3">
    <source>
        <dbReference type="ARBA" id="ARBA00022538"/>
    </source>
</evidence>
<name>A0A0M4M6S2_9HYPH</name>
<keyword evidence="6" id="KW-0406">Ion transport</keyword>
<feature type="domain" description="RCK N-terminal" evidence="7">
    <location>
        <begin position="233"/>
        <end position="352"/>
    </location>
</feature>
<evidence type="ECO:0000256" key="6">
    <source>
        <dbReference type="ARBA" id="ARBA00023065"/>
    </source>
</evidence>
<keyword evidence="10" id="KW-1185">Reference proteome</keyword>
<keyword evidence="2" id="KW-0813">Transport</keyword>
<dbReference type="KEGG" id="banc:PU02_1115"/>
<evidence type="ECO:0000256" key="5">
    <source>
        <dbReference type="ARBA" id="ARBA00023027"/>
    </source>
</evidence>
<dbReference type="EMBL" id="CP010401">
    <property type="protein sequence ID" value="ALE03929.1"/>
    <property type="molecule type" value="Genomic_DNA"/>
</dbReference>
<dbReference type="NCBIfam" id="NF007039">
    <property type="entry name" value="PRK09496.3-2"/>
    <property type="match status" value="1"/>
</dbReference>
<dbReference type="SUPFAM" id="SSF116726">
    <property type="entry name" value="TrkA C-terminal domain-like"/>
    <property type="match status" value="2"/>
</dbReference>